<dbReference type="PROSITE" id="PS01124">
    <property type="entry name" value="HTH_ARAC_FAMILY_2"/>
    <property type="match status" value="1"/>
</dbReference>
<organism evidence="7 8">
    <name type="scientific">Peiella sedimenti</name>
    <dbReference type="NCBI Taxonomy" id="3061083"/>
    <lineage>
        <taxon>Bacteria</taxon>
        <taxon>Pseudomonadati</taxon>
        <taxon>Pseudomonadota</taxon>
        <taxon>Alphaproteobacteria</taxon>
        <taxon>Caulobacterales</taxon>
        <taxon>Caulobacteraceae</taxon>
        <taxon>Peiella</taxon>
    </lineage>
</organism>
<feature type="transmembrane region" description="Helical" evidence="5">
    <location>
        <begin position="71"/>
        <end position="90"/>
    </location>
</feature>
<name>A0ABT8SHX9_9CAUL</name>
<evidence type="ECO:0000256" key="3">
    <source>
        <dbReference type="ARBA" id="ARBA00023163"/>
    </source>
</evidence>
<dbReference type="InterPro" id="IPR018060">
    <property type="entry name" value="HTH_AraC"/>
</dbReference>
<feature type="transmembrane region" description="Helical" evidence="5">
    <location>
        <begin position="190"/>
        <end position="211"/>
    </location>
</feature>
<dbReference type="EMBL" id="JAUKTR010000001">
    <property type="protein sequence ID" value="MDO1558163.1"/>
    <property type="molecule type" value="Genomic_DNA"/>
</dbReference>
<keyword evidence="8" id="KW-1185">Reference proteome</keyword>
<dbReference type="Gene3D" id="1.10.10.60">
    <property type="entry name" value="Homeodomain-like"/>
    <property type="match status" value="1"/>
</dbReference>
<feature type="transmembrane region" description="Helical" evidence="5">
    <location>
        <begin position="6"/>
        <end position="28"/>
    </location>
</feature>
<comment type="caution">
    <text evidence="7">The sequence shown here is derived from an EMBL/GenBank/DDBJ whole genome shotgun (WGS) entry which is preliminary data.</text>
</comment>
<dbReference type="Proteomes" id="UP001169063">
    <property type="component" value="Unassembled WGS sequence"/>
</dbReference>
<proteinExistence type="predicted"/>
<evidence type="ECO:0000259" key="6">
    <source>
        <dbReference type="PROSITE" id="PS01124"/>
    </source>
</evidence>
<keyword evidence="3" id="KW-0804">Transcription</keyword>
<keyword evidence="2" id="KW-0238">DNA-binding</keyword>
<keyword evidence="1" id="KW-0805">Transcription regulation</keyword>
<feature type="region of interest" description="Disordered" evidence="4">
    <location>
        <begin position="327"/>
        <end position="356"/>
    </location>
</feature>
<reference evidence="7" key="1">
    <citation type="submission" date="2023-07" db="EMBL/GenBank/DDBJ databases">
        <title>Brevundimonas soil sp. nov., isolated from the soil of chemical plant.</title>
        <authorList>
            <person name="Wu N."/>
        </authorList>
    </citation>
    <scope>NUCLEOTIDE SEQUENCE</scope>
    <source>
        <strain evidence="7">XZ-24</strain>
    </source>
</reference>
<dbReference type="PANTHER" id="PTHR43280:SF2">
    <property type="entry name" value="HTH-TYPE TRANSCRIPTIONAL REGULATOR EXSA"/>
    <property type="match status" value="1"/>
</dbReference>
<evidence type="ECO:0000256" key="4">
    <source>
        <dbReference type="SAM" id="MobiDB-lite"/>
    </source>
</evidence>
<evidence type="ECO:0000256" key="1">
    <source>
        <dbReference type="ARBA" id="ARBA00023015"/>
    </source>
</evidence>
<evidence type="ECO:0000313" key="7">
    <source>
        <dbReference type="EMBL" id="MDO1558163.1"/>
    </source>
</evidence>
<dbReference type="RefSeq" id="WP_302108584.1">
    <property type="nucleotide sequence ID" value="NZ_JAUKTR010000001.1"/>
</dbReference>
<dbReference type="Pfam" id="PF12833">
    <property type="entry name" value="HTH_18"/>
    <property type="match status" value="1"/>
</dbReference>
<accession>A0ABT8SHX9</accession>
<feature type="domain" description="HTH araC/xylS-type" evidence="6">
    <location>
        <begin position="230"/>
        <end position="336"/>
    </location>
</feature>
<keyword evidence="5" id="KW-1133">Transmembrane helix</keyword>
<gene>
    <name evidence="7" type="ORF">Q0812_01800</name>
</gene>
<dbReference type="PANTHER" id="PTHR43280">
    <property type="entry name" value="ARAC-FAMILY TRANSCRIPTIONAL REGULATOR"/>
    <property type="match status" value="1"/>
</dbReference>
<protein>
    <submittedName>
        <fullName evidence="7">AraC family transcriptional regulator</fullName>
    </submittedName>
</protein>
<evidence type="ECO:0000256" key="5">
    <source>
        <dbReference type="SAM" id="Phobius"/>
    </source>
</evidence>
<keyword evidence="5" id="KW-0812">Transmembrane</keyword>
<sequence>MTDPGAMILVAVYLAAVMNGALVALALLFQERFGPARSRLTLAALLMLTSALLGLFVVLDTGAARYTDALGMVMDAGALLISGLLIDYVATSVGISRGRTWAYAPVTAYSAAALINGGRFGEPEEIGHIIVTQAGMTAAAIALWLLKSRAAPPALAARSENLHLPVMLAGVTSLHVAQLARLAAPESSLLYEMVPLIGAGGLLTIAGYAVCGSQTLRAMVRAGPAAEAAPQAQEVIQRLWDSRAFLDPDLSLPKAASLLGLKAYQLSRLLNGAGLPFRQVVNQLRVREAQRLLTSPAEARTSMDAIGGLSGFRSRSRFYAAFQQETGQSPVAWRERQARPITGKSVPSRKAGQQSG</sequence>
<keyword evidence="5" id="KW-0472">Membrane</keyword>
<dbReference type="InterPro" id="IPR009057">
    <property type="entry name" value="Homeodomain-like_sf"/>
</dbReference>
<evidence type="ECO:0000313" key="8">
    <source>
        <dbReference type="Proteomes" id="UP001169063"/>
    </source>
</evidence>
<evidence type="ECO:0000256" key="2">
    <source>
        <dbReference type="ARBA" id="ARBA00023125"/>
    </source>
</evidence>
<dbReference type="SMART" id="SM00342">
    <property type="entry name" value="HTH_ARAC"/>
    <property type="match status" value="1"/>
</dbReference>
<feature type="transmembrane region" description="Helical" evidence="5">
    <location>
        <begin position="40"/>
        <end position="59"/>
    </location>
</feature>
<dbReference type="SUPFAM" id="SSF46689">
    <property type="entry name" value="Homeodomain-like"/>
    <property type="match status" value="1"/>
</dbReference>